<protein>
    <submittedName>
        <fullName evidence="1">Uncharacterized protein</fullName>
    </submittedName>
</protein>
<evidence type="ECO:0000313" key="1">
    <source>
        <dbReference type="EMBL" id="MBC6469347.1"/>
    </source>
</evidence>
<dbReference type="RefSeq" id="WP_187246394.1">
    <property type="nucleotide sequence ID" value="NZ_BAAAOK010000009.1"/>
</dbReference>
<evidence type="ECO:0000313" key="2">
    <source>
        <dbReference type="Proteomes" id="UP000805614"/>
    </source>
</evidence>
<reference evidence="1 2" key="1">
    <citation type="submission" date="2020-06" db="EMBL/GenBank/DDBJ databases">
        <title>Actinomadura xiongansis sp. nov., isolated from soil of Baiyangdian.</title>
        <authorList>
            <person name="Zhang X."/>
        </authorList>
    </citation>
    <scope>NUCLEOTIDE SEQUENCE [LARGE SCALE GENOMIC DNA]</scope>
    <source>
        <strain evidence="1 2">HBUM206468</strain>
    </source>
</reference>
<name>A0ABR7LXX2_9ACTN</name>
<gene>
    <name evidence="1" type="ORF">HKK74_28190</name>
</gene>
<sequence>MNSHEPPRMYSWSIVGADGTGACGVSNDYELALDEVVMALCNARAGSRGLVHRVSPSYHRTALVYEGLVARCRIGTADAPVWDDIPPPSAWTHLRPLYTDPDHALGDAIPPEALAAGFEDLRIHRERLERTTASTSTDRR</sequence>
<organism evidence="1 2">
    <name type="scientific">Actinomadura alba</name>
    <dbReference type="NCBI Taxonomy" id="406431"/>
    <lineage>
        <taxon>Bacteria</taxon>
        <taxon>Bacillati</taxon>
        <taxon>Actinomycetota</taxon>
        <taxon>Actinomycetes</taxon>
        <taxon>Streptosporangiales</taxon>
        <taxon>Thermomonosporaceae</taxon>
        <taxon>Actinomadura</taxon>
    </lineage>
</organism>
<proteinExistence type="predicted"/>
<accession>A0ABR7LXX2</accession>
<dbReference type="Proteomes" id="UP000805614">
    <property type="component" value="Unassembled WGS sequence"/>
</dbReference>
<comment type="caution">
    <text evidence="1">The sequence shown here is derived from an EMBL/GenBank/DDBJ whole genome shotgun (WGS) entry which is preliminary data.</text>
</comment>
<dbReference type="EMBL" id="JABVEC010000026">
    <property type="protein sequence ID" value="MBC6469347.1"/>
    <property type="molecule type" value="Genomic_DNA"/>
</dbReference>
<keyword evidence="2" id="KW-1185">Reference proteome</keyword>